<proteinExistence type="predicted"/>
<dbReference type="InterPro" id="IPR007497">
    <property type="entry name" value="SIMPL/DUF541"/>
</dbReference>
<protein>
    <submittedName>
        <fullName evidence="2">Uncharacterized conserved protein YggE, contains kinase-interacting SIMPL domain</fullName>
    </submittedName>
</protein>
<dbReference type="STRING" id="261392.SAMN02745149_00864"/>
<feature type="signal peptide" evidence="1">
    <location>
        <begin position="1"/>
        <end position="19"/>
    </location>
</feature>
<dbReference type="Gene3D" id="3.30.70.2970">
    <property type="entry name" value="Protein of unknown function (DUF541), domain 2"/>
    <property type="match status" value="1"/>
</dbReference>
<dbReference type="AlphaFoldDB" id="A0A1T4JWV8"/>
<dbReference type="GO" id="GO:0006974">
    <property type="term" value="P:DNA damage response"/>
    <property type="evidence" value="ECO:0007669"/>
    <property type="project" value="TreeGrafter"/>
</dbReference>
<gene>
    <name evidence="2" type="ORF">SAMN02745149_00864</name>
</gene>
<name>A0A1T4JWV8_TREPO</name>
<evidence type="ECO:0000256" key="1">
    <source>
        <dbReference type="SAM" id="SignalP"/>
    </source>
</evidence>
<keyword evidence="2" id="KW-0808">Transferase</keyword>
<dbReference type="PANTHER" id="PTHR34387:SF2">
    <property type="entry name" value="SLR1258 PROTEIN"/>
    <property type="match status" value="1"/>
</dbReference>
<dbReference type="PROSITE" id="PS51257">
    <property type="entry name" value="PROKAR_LIPOPROTEIN"/>
    <property type="match status" value="1"/>
</dbReference>
<keyword evidence="2" id="KW-0418">Kinase</keyword>
<dbReference type="Gene3D" id="3.30.110.170">
    <property type="entry name" value="Protein of unknown function (DUF541), domain 1"/>
    <property type="match status" value="1"/>
</dbReference>
<dbReference type="GO" id="GO:0016301">
    <property type="term" value="F:kinase activity"/>
    <property type="evidence" value="ECO:0007669"/>
    <property type="project" value="UniProtKB-KW"/>
</dbReference>
<dbReference type="EMBL" id="FUWG01000005">
    <property type="protein sequence ID" value="SJZ34577.1"/>
    <property type="molecule type" value="Genomic_DNA"/>
</dbReference>
<organism evidence="2 3">
    <name type="scientific">Treponema porcinum</name>
    <dbReference type="NCBI Taxonomy" id="261392"/>
    <lineage>
        <taxon>Bacteria</taxon>
        <taxon>Pseudomonadati</taxon>
        <taxon>Spirochaetota</taxon>
        <taxon>Spirochaetia</taxon>
        <taxon>Spirochaetales</taxon>
        <taxon>Treponemataceae</taxon>
        <taxon>Treponema</taxon>
    </lineage>
</organism>
<dbReference type="RefSeq" id="WP_078932776.1">
    <property type="nucleotide sequence ID" value="NZ_FUWG01000005.1"/>
</dbReference>
<sequence length="205" mass="21413">MKYAGKMVLIVLAGMFVTACTINKPAEKVRTVTVNGTGSVSVSPDSAVLSFSVTTSGWSAKQIVTDNGTIAGRFVTAAVAAGVNENDIFQSECTVSNPGNNYEARRTVTVTVRNLGIVPAVIDCKSASMKLTSVEYTYADSASEIRRARTAAVQNAQDAASLLAGASGSKTGDVVSITNESVTKTSERDGTIKIQSNLTVTYDLQ</sequence>
<evidence type="ECO:0000313" key="2">
    <source>
        <dbReference type="EMBL" id="SJZ34577.1"/>
    </source>
</evidence>
<reference evidence="2 3" key="1">
    <citation type="submission" date="2017-02" db="EMBL/GenBank/DDBJ databases">
        <authorList>
            <person name="Peterson S.W."/>
        </authorList>
    </citation>
    <scope>NUCLEOTIDE SEQUENCE [LARGE SCALE GENOMIC DNA]</scope>
    <source>
        <strain evidence="2 3">ATCC BAA-908</strain>
    </source>
</reference>
<feature type="chain" id="PRO_5012006987" evidence="1">
    <location>
        <begin position="20"/>
        <end position="205"/>
    </location>
</feature>
<keyword evidence="1" id="KW-0732">Signal</keyword>
<dbReference type="InterPro" id="IPR052022">
    <property type="entry name" value="26kDa_periplasmic_antigen"/>
</dbReference>
<dbReference type="GeneID" id="78316177"/>
<keyword evidence="3" id="KW-1185">Reference proteome</keyword>
<dbReference type="PANTHER" id="PTHR34387">
    <property type="entry name" value="SLR1258 PROTEIN"/>
    <property type="match status" value="1"/>
</dbReference>
<dbReference type="Pfam" id="PF04402">
    <property type="entry name" value="SIMPL"/>
    <property type="match status" value="1"/>
</dbReference>
<accession>A0A1T4JWV8</accession>
<dbReference type="Proteomes" id="UP000190423">
    <property type="component" value="Unassembled WGS sequence"/>
</dbReference>
<evidence type="ECO:0000313" key="3">
    <source>
        <dbReference type="Proteomes" id="UP000190423"/>
    </source>
</evidence>